<accession>A0A8B8GJ54</accession>
<name>A0A8B8GJ54_9HEMI</name>
<dbReference type="PANTHER" id="PTHR47326:SF1">
    <property type="entry name" value="HTH PSQ-TYPE DOMAIN-CONTAINING PROTEIN"/>
    <property type="match status" value="1"/>
</dbReference>
<dbReference type="OrthoDB" id="10024802at2759"/>
<organism evidence="1 2">
    <name type="scientific">Sipha flava</name>
    <name type="common">yellow sugarcane aphid</name>
    <dbReference type="NCBI Taxonomy" id="143950"/>
    <lineage>
        <taxon>Eukaryota</taxon>
        <taxon>Metazoa</taxon>
        <taxon>Ecdysozoa</taxon>
        <taxon>Arthropoda</taxon>
        <taxon>Hexapoda</taxon>
        <taxon>Insecta</taxon>
        <taxon>Pterygota</taxon>
        <taxon>Neoptera</taxon>
        <taxon>Paraneoptera</taxon>
        <taxon>Hemiptera</taxon>
        <taxon>Sternorrhyncha</taxon>
        <taxon>Aphidomorpha</taxon>
        <taxon>Aphidoidea</taxon>
        <taxon>Aphididae</taxon>
        <taxon>Sipha</taxon>
    </lineage>
</organism>
<keyword evidence="1" id="KW-1185">Reference proteome</keyword>
<dbReference type="Gene3D" id="3.30.420.10">
    <property type="entry name" value="Ribonuclease H-like superfamily/Ribonuclease H"/>
    <property type="match status" value="1"/>
</dbReference>
<dbReference type="RefSeq" id="XP_025422960.1">
    <property type="nucleotide sequence ID" value="XM_025567175.1"/>
</dbReference>
<dbReference type="GeneID" id="112692505"/>
<dbReference type="GO" id="GO:0003676">
    <property type="term" value="F:nucleic acid binding"/>
    <property type="evidence" value="ECO:0007669"/>
    <property type="project" value="InterPro"/>
</dbReference>
<dbReference type="Proteomes" id="UP000694846">
    <property type="component" value="Unplaced"/>
</dbReference>
<dbReference type="InterPro" id="IPR036397">
    <property type="entry name" value="RNaseH_sf"/>
</dbReference>
<protein>
    <submittedName>
        <fullName evidence="2">Uncharacterized protein LOC112692505</fullName>
    </submittedName>
</protein>
<evidence type="ECO:0000313" key="1">
    <source>
        <dbReference type="Proteomes" id="UP000694846"/>
    </source>
</evidence>
<reference evidence="2" key="1">
    <citation type="submission" date="2025-08" db="UniProtKB">
        <authorList>
            <consortium name="RefSeq"/>
        </authorList>
    </citation>
    <scope>IDENTIFICATION</scope>
    <source>
        <tissue evidence="2">Whole body</tissue>
    </source>
</reference>
<proteinExistence type="predicted"/>
<sequence>MFFQHNGALAHNAITVRRYLNQIFSNRWIGTNGVVPWPARSPDLTPLDFFLWEYLKTVVYADSPVNLQDLKNKIQVACDILSENQIKTAISTEFLRRLESCLEHNGKNFEQFIR</sequence>
<dbReference type="PANTHER" id="PTHR47326">
    <property type="entry name" value="TRANSPOSABLE ELEMENT TC3 TRANSPOSASE-LIKE PROTEIN"/>
    <property type="match status" value="1"/>
</dbReference>
<gene>
    <name evidence="2" type="primary">LOC112692505</name>
</gene>
<evidence type="ECO:0000313" key="2">
    <source>
        <dbReference type="RefSeq" id="XP_025422960.1"/>
    </source>
</evidence>
<dbReference type="AlphaFoldDB" id="A0A8B8GJ54"/>